<feature type="compositionally biased region" description="Low complexity" evidence="1">
    <location>
        <begin position="194"/>
        <end position="205"/>
    </location>
</feature>
<dbReference type="AlphaFoldDB" id="A0A366FW44"/>
<feature type="compositionally biased region" description="Low complexity" evidence="1">
    <location>
        <begin position="85"/>
        <end position="114"/>
    </location>
</feature>
<dbReference type="Pfam" id="PF05036">
    <property type="entry name" value="SPOR"/>
    <property type="match status" value="1"/>
</dbReference>
<dbReference type="InterPro" id="IPR007730">
    <property type="entry name" value="SPOR-like_dom"/>
</dbReference>
<dbReference type="RefSeq" id="WP_113887404.1">
    <property type="nucleotide sequence ID" value="NZ_QNRK01000001.1"/>
</dbReference>
<protein>
    <submittedName>
        <fullName evidence="4">Sporulation related protein</fullName>
    </submittedName>
</protein>
<evidence type="ECO:0000256" key="1">
    <source>
        <dbReference type="SAM" id="MobiDB-lite"/>
    </source>
</evidence>
<dbReference type="Proteomes" id="UP000253529">
    <property type="component" value="Unassembled WGS sequence"/>
</dbReference>
<evidence type="ECO:0000256" key="2">
    <source>
        <dbReference type="SAM" id="Phobius"/>
    </source>
</evidence>
<feature type="region of interest" description="Disordered" evidence="1">
    <location>
        <begin position="57"/>
        <end position="205"/>
    </location>
</feature>
<keyword evidence="2" id="KW-1133">Transmembrane helix</keyword>
<dbReference type="InterPro" id="IPR036680">
    <property type="entry name" value="SPOR-like_sf"/>
</dbReference>
<reference evidence="4 5" key="1">
    <citation type="submission" date="2018-06" db="EMBL/GenBank/DDBJ databases">
        <title>Genomic Encyclopedia of Type Strains, Phase IV (KMG-IV): sequencing the most valuable type-strain genomes for metagenomic binning, comparative biology and taxonomic classification.</title>
        <authorList>
            <person name="Goeker M."/>
        </authorList>
    </citation>
    <scope>NUCLEOTIDE SEQUENCE [LARGE SCALE GENOMIC DNA]</scope>
    <source>
        <strain evidence="4 5">DSM 24875</strain>
    </source>
</reference>
<evidence type="ECO:0000259" key="3">
    <source>
        <dbReference type="PROSITE" id="PS51724"/>
    </source>
</evidence>
<feature type="compositionally biased region" description="Low complexity" evidence="1">
    <location>
        <begin position="145"/>
        <end position="158"/>
    </location>
</feature>
<organism evidence="4 5">
    <name type="scientific">Roseiarcus fermentans</name>
    <dbReference type="NCBI Taxonomy" id="1473586"/>
    <lineage>
        <taxon>Bacteria</taxon>
        <taxon>Pseudomonadati</taxon>
        <taxon>Pseudomonadota</taxon>
        <taxon>Alphaproteobacteria</taxon>
        <taxon>Hyphomicrobiales</taxon>
        <taxon>Roseiarcaceae</taxon>
        <taxon>Roseiarcus</taxon>
    </lineage>
</organism>
<accession>A0A366FW44</accession>
<keyword evidence="2" id="KW-0812">Transmembrane</keyword>
<feature type="domain" description="SPOR" evidence="3">
    <location>
        <begin position="250"/>
        <end position="332"/>
    </location>
</feature>
<dbReference type="GO" id="GO:0042834">
    <property type="term" value="F:peptidoglycan binding"/>
    <property type="evidence" value="ECO:0007669"/>
    <property type="project" value="InterPro"/>
</dbReference>
<gene>
    <name evidence="4" type="ORF">DFR50_101312</name>
</gene>
<evidence type="ECO:0000313" key="5">
    <source>
        <dbReference type="Proteomes" id="UP000253529"/>
    </source>
</evidence>
<proteinExistence type="predicted"/>
<dbReference type="PROSITE" id="PS51724">
    <property type="entry name" value="SPOR"/>
    <property type="match status" value="1"/>
</dbReference>
<sequence>MAVDDDSSDLDVQDFRLWWEQGQLRPTNDGDLKVWKLAATLVVIVALAAIVVFAPGEHGPSPPKGPPAAAALDDHRAPGPAPGDATTTAPDGGKPAAAAPSHPSAQSASPSARSADPRPVRTAAVRPDGALIATPASIEASARKPPGWSAAAAIADGPAPERPPRPDARTKTPPPRPPSRAVVATRETAGPAAVEPTPETPVRPVSATMAGPVAAQPATDTIPASFDRMLHTLGGLIGANTAPVGQSGSAPAMTDWAVQLASVKTETEARTRLARLSVRHAAALEGARIGVRKADVDGVTVYRLRVVDLSRADASGLCARLKEDGGDCLVVR</sequence>
<dbReference type="Gene3D" id="3.30.70.1070">
    <property type="entry name" value="Sporulation related repeat"/>
    <property type="match status" value="1"/>
</dbReference>
<keyword evidence="2" id="KW-0472">Membrane</keyword>
<dbReference type="EMBL" id="QNRK01000001">
    <property type="protein sequence ID" value="RBP18366.1"/>
    <property type="molecule type" value="Genomic_DNA"/>
</dbReference>
<feature type="transmembrane region" description="Helical" evidence="2">
    <location>
        <begin position="34"/>
        <end position="54"/>
    </location>
</feature>
<evidence type="ECO:0000313" key="4">
    <source>
        <dbReference type="EMBL" id="RBP18366.1"/>
    </source>
</evidence>
<comment type="caution">
    <text evidence="4">The sequence shown here is derived from an EMBL/GenBank/DDBJ whole genome shotgun (WGS) entry which is preliminary data.</text>
</comment>
<name>A0A366FW44_9HYPH</name>
<keyword evidence="5" id="KW-1185">Reference proteome</keyword>
<dbReference type="OrthoDB" id="7338235at2"/>